<feature type="domain" description="Bud22" evidence="4">
    <location>
        <begin position="84"/>
        <end position="501"/>
    </location>
</feature>
<feature type="compositionally biased region" description="Basic and acidic residues" evidence="3">
    <location>
        <begin position="329"/>
        <end position="339"/>
    </location>
</feature>
<feature type="coiled-coil region" evidence="2">
    <location>
        <begin position="94"/>
        <end position="136"/>
    </location>
</feature>
<evidence type="ECO:0000313" key="6">
    <source>
        <dbReference type="Proteomes" id="UP001378960"/>
    </source>
</evidence>
<feature type="compositionally biased region" description="Basic residues" evidence="3">
    <location>
        <begin position="400"/>
        <end position="410"/>
    </location>
</feature>
<gene>
    <name evidence="5" type="ORF">DAPK24_036160</name>
</gene>
<protein>
    <submittedName>
        <fullName evidence="5">Bud22 protein</fullName>
    </submittedName>
</protein>
<name>A0AAV5R6C1_PICKL</name>
<reference evidence="5 6" key="1">
    <citation type="journal article" date="2023" name="Elife">
        <title>Identification of key yeast species and microbe-microbe interactions impacting larval growth of Drosophila in the wild.</title>
        <authorList>
            <person name="Mure A."/>
            <person name="Sugiura Y."/>
            <person name="Maeda R."/>
            <person name="Honda K."/>
            <person name="Sakurai N."/>
            <person name="Takahashi Y."/>
            <person name="Watada M."/>
            <person name="Katoh T."/>
            <person name="Gotoh A."/>
            <person name="Gotoh Y."/>
            <person name="Taniguchi I."/>
            <person name="Nakamura K."/>
            <person name="Hayashi T."/>
            <person name="Katayama T."/>
            <person name="Uemura T."/>
            <person name="Hattori Y."/>
        </authorList>
    </citation>
    <scope>NUCLEOTIDE SEQUENCE [LARGE SCALE GENOMIC DNA]</scope>
    <source>
        <strain evidence="5 6">PK-24</strain>
    </source>
</reference>
<keyword evidence="6" id="KW-1185">Reference proteome</keyword>
<sequence length="501" mass="58781">MKENTLFKLDLLESFYLQKPSRFGVTKQMMRSEKYQSKAKKALSQTRLEKQRHKLLTLSRNDAFDLIKKLKDEAFHKKIFFIETSLLRCITKVLKKEKQKLSQKLSQSSKLEEKKVASINKQIEDLEKLLSKEHSEILSVNIKHKIYKSLIKLFPKKIDLKTETFDSIPEDEIEFIKNMKETNPYKTNGDVINNILSKIYADKSVKEALDNIQSFEIIWGPKKYTKESNDEELDEFDEEVENDDSESENEGEDGDEDDNSTKPLADEDYEELYTDYKDYIAASSDEEGDEIDVPKLDPNVNYNEITDDEPSEDEEDNDDNEVSNSDGEVSEKTDNKRSIEEDDFFASEPTTKKSKKEEKKEKKSSKIQLPVLATGYYSGGESDDEDNRKDSLVDEITNPRKNRRGQRARQKIWEKKYGKTAKHVVKQHERDLSERERLKAEYEVRKAKREQKEIDRQRRDAERLEKKQKMQEKTIHPSWEAKLKQQESLKAKFSGKKITFD</sequence>
<dbReference type="Proteomes" id="UP001378960">
    <property type="component" value="Unassembled WGS sequence"/>
</dbReference>
<dbReference type="GO" id="GO:0030686">
    <property type="term" value="C:90S preribosome"/>
    <property type="evidence" value="ECO:0007669"/>
    <property type="project" value="TreeGrafter"/>
</dbReference>
<feature type="region of interest" description="Disordered" evidence="3">
    <location>
        <begin position="448"/>
        <end position="478"/>
    </location>
</feature>
<keyword evidence="1 2" id="KW-0175">Coiled coil</keyword>
<dbReference type="PANTHER" id="PTHR23325">
    <property type="entry name" value="SERUM RESPONSE FACTOR-BINDING"/>
    <property type="match status" value="1"/>
</dbReference>
<comment type="caution">
    <text evidence="5">The sequence shown here is derived from an EMBL/GenBank/DDBJ whole genome shotgun (WGS) entry which is preliminary data.</text>
</comment>
<feature type="compositionally biased region" description="Acidic residues" evidence="3">
    <location>
        <begin position="229"/>
        <end position="258"/>
    </location>
</feature>
<proteinExistence type="predicted"/>
<evidence type="ECO:0000313" key="5">
    <source>
        <dbReference type="EMBL" id="GMM47041.1"/>
    </source>
</evidence>
<dbReference type="EMBL" id="BTGB01000005">
    <property type="protein sequence ID" value="GMM47041.1"/>
    <property type="molecule type" value="Genomic_DNA"/>
</dbReference>
<evidence type="ECO:0000256" key="3">
    <source>
        <dbReference type="SAM" id="MobiDB-lite"/>
    </source>
</evidence>
<organism evidence="5 6">
    <name type="scientific">Pichia kluyveri</name>
    <name type="common">Yeast</name>
    <dbReference type="NCBI Taxonomy" id="36015"/>
    <lineage>
        <taxon>Eukaryota</taxon>
        <taxon>Fungi</taxon>
        <taxon>Dikarya</taxon>
        <taxon>Ascomycota</taxon>
        <taxon>Saccharomycotina</taxon>
        <taxon>Pichiomycetes</taxon>
        <taxon>Pichiales</taxon>
        <taxon>Pichiaceae</taxon>
        <taxon>Pichia</taxon>
    </lineage>
</organism>
<accession>A0AAV5R6C1</accession>
<feature type="region of interest" description="Disordered" evidence="3">
    <location>
        <begin position="226"/>
        <end position="410"/>
    </location>
</feature>
<dbReference type="AlphaFoldDB" id="A0AAV5R6C1"/>
<feature type="compositionally biased region" description="Acidic residues" evidence="3">
    <location>
        <begin position="305"/>
        <end position="321"/>
    </location>
</feature>
<evidence type="ECO:0000256" key="2">
    <source>
        <dbReference type="SAM" id="Coils"/>
    </source>
</evidence>
<evidence type="ECO:0000259" key="4">
    <source>
        <dbReference type="Pfam" id="PF09073"/>
    </source>
</evidence>
<dbReference type="PANTHER" id="PTHR23325:SF1">
    <property type="entry name" value="SERUM RESPONSE FACTOR-BINDING PROTEIN 1"/>
    <property type="match status" value="1"/>
</dbReference>
<dbReference type="InterPro" id="IPR037393">
    <property type="entry name" value="Bud22/SRFB1"/>
</dbReference>
<dbReference type="Pfam" id="PF09073">
    <property type="entry name" value="BUD22"/>
    <property type="match status" value="1"/>
</dbReference>
<evidence type="ECO:0000256" key="1">
    <source>
        <dbReference type="ARBA" id="ARBA00023054"/>
    </source>
</evidence>
<dbReference type="GO" id="GO:0030490">
    <property type="term" value="P:maturation of SSU-rRNA"/>
    <property type="evidence" value="ECO:0007669"/>
    <property type="project" value="TreeGrafter"/>
</dbReference>
<dbReference type="GO" id="GO:0005634">
    <property type="term" value="C:nucleus"/>
    <property type="evidence" value="ECO:0007669"/>
    <property type="project" value="TreeGrafter"/>
</dbReference>
<dbReference type="InterPro" id="IPR015158">
    <property type="entry name" value="Bud22_dom"/>
</dbReference>